<evidence type="ECO:0000256" key="3">
    <source>
        <dbReference type="SAM" id="Phobius"/>
    </source>
</evidence>
<dbReference type="CDD" id="cd02121">
    <property type="entry name" value="PA_GCPII_like"/>
    <property type="match status" value="1"/>
</dbReference>
<dbReference type="FunFam" id="3.40.630.10:FF:000101">
    <property type="entry name" value="N-acetylated alpha-linked acidic dipeptidase like 1"/>
    <property type="match status" value="1"/>
</dbReference>
<keyword evidence="3" id="KW-1133">Transmembrane helix</keyword>
<name>A0AA43TZ26_9LECA</name>
<keyword evidence="8" id="KW-1185">Reference proteome</keyword>
<sequence>MEEKQGNFEGLGSLPIPTYEEAISRPSSSQSLGPEYISQDAERQGLLSGGVRRDGYRGPTVESVRSSLDLDELLHSGANSRSGSTEELRREIDQMEVLEPGADRTQLLARSRFSKRFTNLTHTLSSIHLPQFPTWLPSWSHLRESMPSPKPNWIILGRFFALLLVLSLAYLLFLSNFFRAGRNTPGVKWFDPEALRSYVIDHVREDTIRDHLRYLTNYTHIAGTSGGDTSAKYVEALFAEHLEDVGLERFDVYLNYPKTEAGSRKVAIIEPEEMAWEATIDEDTVYPGMPMKENSLVFHGHSRSGTVQGPLIYANYGSREDFQHLLDLGIDVTGSIVLIRYYGTQADRALKVKGAENAGAIGCIIYSDPAEDGFMQGDVFPDGRFMPRDGVQRGSVALTPWVLGDPLTPGYASTPEESRRESKDNNPGLNNIPSIPLAWRDAQRLLQSLKGHGRELDDTWGKGGVPDVDWWSGDSSSPVVLLKNELDEIERRPIYNVLGKITGVEQPEKKIVVGNHRDAWCFGAADPSSGTAVLLEVVRILGGLRDIGWKPLRTIEDAEEYNLVGSTEHVEARLDELRRDGVAYLNVDVATTGSEFHAGASPVLSTALLHVLERVVDPTQNKSLRTVFAESNSKIEGLDAGSDHAPFQMLAGCSSMVMDFGGPAFPYHSCYDNFEWMDRFGDPGFQYHQVMARIWALLILDLSDREVLPFDFEAYADAVQGYVDDLEAYTKSKHALDFSPLHEAATEMAENAKQFHEWSQAWANLVYGDNNGFESNNLAIKRISHNTRMANFETNLLDIEGGLPGREQFKHVIFAPQAWDTYGSSYFPGVRDAVDEGNWNLAQQQIIKVAGILSYASRKLNN</sequence>
<evidence type="ECO:0000313" key="7">
    <source>
        <dbReference type="EMBL" id="MDI1493049.1"/>
    </source>
</evidence>
<organism evidence="7 8">
    <name type="scientific">Ramalina farinacea</name>
    <dbReference type="NCBI Taxonomy" id="258253"/>
    <lineage>
        <taxon>Eukaryota</taxon>
        <taxon>Fungi</taxon>
        <taxon>Dikarya</taxon>
        <taxon>Ascomycota</taxon>
        <taxon>Pezizomycotina</taxon>
        <taxon>Lecanoromycetes</taxon>
        <taxon>OSLEUM clade</taxon>
        <taxon>Lecanoromycetidae</taxon>
        <taxon>Lecanorales</taxon>
        <taxon>Lecanorineae</taxon>
        <taxon>Ramalinaceae</taxon>
        <taxon>Ramalina</taxon>
    </lineage>
</organism>
<dbReference type="PANTHER" id="PTHR10404:SF71">
    <property type="entry name" value="CARBOXYPEPTIDASE TRE2, PUTATIVE (AFU_ORTHOLOGUE AFUA_3G10650)-RELATED"/>
    <property type="match status" value="1"/>
</dbReference>
<dbReference type="InterPro" id="IPR036757">
    <property type="entry name" value="TFR-like_dimer_dom_sf"/>
</dbReference>
<proteinExistence type="inferred from homology"/>
<dbReference type="Gene3D" id="3.50.30.30">
    <property type="match status" value="1"/>
</dbReference>
<dbReference type="InterPro" id="IPR007365">
    <property type="entry name" value="TFR-like_dimer_dom"/>
</dbReference>
<feature type="region of interest" description="Disordered" evidence="2">
    <location>
        <begin position="1"/>
        <end position="60"/>
    </location>
</feature>
<dbReference type="SUPFAM" id="SSF53187">
    <property type="entry name" value="Zn-dependent exopeptidases"/>
    <property type="match status" value="1"/>
</dbReference>
<evidence type="ECO:0000259" key="4">
    <source>
        <dbReference type="Pfam" id="PF02225"/>
    </source>
</evidence>
<dbReference type="InterPro" id="IPR046450">
    <property type="entry name" value="PA_dom_sf"/>
</dbReference>
<accession>A0AA43TZ26</accession>
<gene>
    <name evidence="7" type="ORF">OHK93_004833</name>
</gene>
<dbReference type="InterPro" id="IPR007484">
    <property type="entry name" value="Peptidase_M28"/>
</dbReference>
<dbReference type="AlphaFoldDB" id="A0AA43TZ26"/>
<evidence type="ECO:0008006" key="9">
    <source>
        <dbReference type="Google" id="ProtNLM"/>
    </source>
</evidence>
<feature type="region of interest" description="Disordered" evidence="2">
    <location>
        <begin position="407"/>
        <end position="433"/>
    </location>
</feature>
<feature type="domain" description="PA" evidence="4">
    <location>
        <begin position="307"/>
        <end position="394"/>
    </location>
</feature>
<dbReference type="EMBL" id="JAPUFD010000022">
    <property type="protein sequence ID" value="MDI1493049.1"/>
    <property type="molecule type" value="Genomic_DNA"/>
</dbReference>
<comment type="similarity">
    <text evidence="1">Belongs to the peptidase M28 family. M28B subfamily.</text>
</comment>
<dbReference type="Gene3D" id="1.20.930.40">
    <property type="entry name" value="Transferrin receptor-like, dimerisation domain"/>
    <property type="match status" value="1"/>
</dbReference>
<dbReference type="Gene3D" id="3.40.630.10">
    <property type="entry name" value="Zn peptidases"/>
    <property type="match status" value="1"/>
</dbReference>
<feature type="domain" description="Transferrin receptor-like dimerisation" evidence="5">
    <location>
        <begin position="736"/>
        <end position="860"/>
    </location>
</feature>
<protein>
    <recommendedName>
        <fullName evidence="9">Glutamate carboxypeptidase</fullName>
    </recommendedName>
</protein>
<dbReference type="InterPro" id="IPR003137">
    <property type="entry name" value="PA_domain"/>
</dbReference>
<dbReference type="PANTHER" id="PTHR10404">
    <property type="entry name" value="N-ACETYLATED-ALPHA-LINKED ACIDIC DIPEPTIDASE"/>
    <property type="match status" value="1"/>
</dbReference>
<dbReference type="SUPFAM" id="SSF47672">
    <property type="entry name" value="Transferrin receptor-like dimerisation domain"/>
    <property type="match status" value="1"/>
</dbReference>
<evidence type="ECO:0000259" key="5">
    <source>
        <dbReference type="Pfam" id="PF04253"/>
    </source>
</evidence>
<evidence type="ECO:0000256" key="1">
    <source>
        <dbReference type="ARBA" id="ARBA00005634"/>
    </source>
</evidence>
<feature type="domain" description="Peptidase M28" evidence="6">
    <location>
        <begin position="496"/>
        <end position="676"/>
    </location>
</feature>
<keyword evidence="3" id="KW-0472">Membrane</keyword>
<dbReference type="CDD" id="cd08022">
    <property type="entry name" value="M28_PSMA_like"/>
    <property type="match status" value="1"/>
</dbReference>
<evidence type="ECO:0000313" key="8">
    <source>
        <dbReference type="Proteomes" id="UP001161017"/>
    </source>
</evidence>
<keyword evidence="3" id="KW-0812">Transmembrane</keyword>
<evidence type="ECO:0000259" key="6">
    <source>
        <dbReference type="Pfam" id="PF04389"/>
    </source>
</evidence>
<feature type="transmembrane region" description="Helical" evidence="3">
    <location>
        <begin position="153"/>
        <end position="173"/>
    </location>
</feature>
<dbReference type="Pfam" id="PF02225">
    <property type="entry name" value="PA"/>
    <property type="match status" value="1"/>
</dbReference>
<dbReference type="Proteomes" id="UP001161017">
    <property type="component" value="Unassembled WGS sequence"/>
</dbReference>
<evidence type="ECO:0000256" key="2">
    <source>
        <dbReference type="SAM" id="MobiDB-lite"/>
    </source>
</evidence>
<dbReference type="Pfam" id="PF04253">
    <property type="entry name" value="TFR_dimer"/>
    <property type="match status" value="1"/>
</dbReference>
<dbReference type="Pfam" id="PF04389">
    <property type="entry name" value="Peptidase_M28"/>
    <property type="match status" value="1"/>
</dbReference>
<dbReference type="GO" id="GO:0004180">
    <property type="term" value="F:carboxypeptidase activity"/>
    <property type="evidence" value="ECO:0007669"/>
    <property type="project" value="TreeGrafter"/>
</dbReference>
<dbReference type="InterPro" id="IPR039373">
    <property type="entry name" value="Peptidase_M28B"/>
</dbReference>
<reference evidence="7" key="1">
    <citation type="journal article" date="2023" name="Genome Biol. Evol.">
        <title>First Whole Genome Sequence and Flow Cytometry Genome Size Data for the Lichen-Forming Fungus Ramalina farinacea (Ascomycota).</title>
        <authorList>
            <person name="Llewellyn T."/>
            <person name="Mian S."/>
            <person name="Hill R."/>
            <person name="Leitch I.J."/>
            <person name="Gaya E."/>
        </authorList>
    </citation>
    <scope>NUCLEOTIDE SEQUENCE</scope>
    <source>
        <strain evidence="7">LIQ254RAFAR</strain>
    </source>
</reference>
<comment type="caution">
    <text evidence="7">The sequence shown here is derived from an EMBL/GenBank/DDBJ whole genome shotgun (WGS) entry which is preliminary data.</text>
</comment>
<dbReference type="SUPFAM" id="SSF52025">
    <property type="entry name" value="PA domain"/>
    <property type="match status" value="1"/>
</dbReference>